<reference evidence="2" key="1">
    <citation type="submission" date="2019-08" db="EMBL/GenBank/DDBJ databases">
        <authorList>
            <person name="Kucharzyk K."/>
            <person name="Murdoch R.W."/>
            <person name="Higgins S."/>
            <person name="Loffler F."/>
        </authorList>
    </citation>
    <scope>NUCLEOTIDE SEQUENCE</scope>
</reference>
<feature type="domain" description="FMN-binding" evidence="1">
    <location>
        <begin position="122"/>
        <end position="151"/>
    </location>
</feature>
<proteinExistence type="predicted"/>
<organism evidence="2">
    <name type="scientific">bioreactor metagenome</name>
    <dbReference type="NCBI Taxonomy" id="1076179"/>
    <lineage>
        <taxon>unclassified sequences</taxon>
        <taxon>metagenomes</taxon>
        <taxon>ecological metagenomes</taxon>
    </lineage>
</organism>
<dbReference type="Gene3D" id="3.90.1010.20">
    <property type="match status" value="1"/>
</dbReference>
<accession>A0A645ITK4</accession>
<dbReference type="GO" id="GO:0016020">
    <property type="term" value="C:membrane"/>
    <property type="evidence" value="ECO:0007669"/>
    <property type="project" value="InterPro"/>
</dbReference>
<comment type="caution">
    <text evidence="2">The sequence shown here is derived from an EMBL/GenBank/DDBJ whole genome shotgun (WGS) entry which is preliminary data.</text>
</comment>
<dbReference type="Pfam" id="PF04205">
    <property type="entry name" value="FMN_bind"/>
    <property type="match status" value="1"/>
</dbReference>
<dbReference type="GO" id="GO:0010181">
    <property type="term" value="F:FMN binding"/>
    <property type="evidence" value="ECO:0007669"/>
    <property type="project" value="InterPro"/>
</dbReference>
<sequence>MPSGASYYMSTRILKKKVMFRKAFIVIESILLVTLLYAGPHYKNGVYTGVSRSFYTQEPYYGITQITVERGLIVSISFVVRDSLKHEDFSEKYERHFAGYPEYIKQCRNDWKGICSYPKSLMQQQDISKVDAISGATWSYNLFKDSFNDALGKMNRQPR</sequence>
<evidence type="ECO:0000313" key="2">
    <source>
        <dbReference type="EMBL" id="MPN54182.1"/>
    </source>
</evidence>
<name>A0A645ITK4_9ZZZZ</name>
<gene>
    <name evidence="2" type="ORF">SDC9_201851</name>
</gene>
<evidence type="ECO:0000259" key="1">
    <source>
        <dbReference type="Pfam" id="PF04205"/>
    </source>
</evidence>
<dbReference type="InterPro" id="IPR007329">
    <property type="entry name" value="FMN-bd"/>
</dbReference>
<dbReference type="EMBL" id="VSSQ01122154">
    <property type="protein sequence ID" value="MPN54182.1"/>
    <property type="molecule type" value="Genomic_DNA"/>
</dbReference>
<protein>
    <recommendedName>
        <fullName evidence="1">FMN-binding domain-containing protein</fullName>
    </recommendedName>
</protein>
<dbReference type="AlphaFoldDB" id="A0A645ITK4"/>